<evidence type="ECO:0000313" key="7">
    <source>
        <dbReference type="EMBL" id="QDU24318.1"/>
    </source>
</evidence>
<keyword evidence="8" id="KW-1185">Reference proteome</keyword>
<feature type="transmembrane region" description="Helical" evidence="6">
    <location>
        <begin position="383"/>
        <end position="403"/>
    </location>
</feature>
<dbReference type="InterPro" id="IPR004813">
    <property type="entry name" value="OPT"/>
</dbReference>
<dbReference type="EMBL" id="CP036273">
    <property type="protein sequence ID" value="QDU24318.1"/>
    <property type="molecule type" value="Genomic_DNA"/>
</dbReference>
<keyword evidence="2" id="KW-0813">Transport</keyword>
<evidence type="ECO:0000256" key="5">
    <source>
        <dbReference type="ARBA" id="ARBA00023136"/>
    </source>
</evidence>
<reference evidence="7 8" key="1">
    <citation type="submission" date="2019-02" db="EMBL/GenBank/DDBJ databases">
        <title>Deep-cultivation of Planctomycetes and their phenomic and genomic characterization uncovers novel biology.</title>
        <authorList>
            <person name="Wiegand S."/>
            <person name="Jogler M."/>
            <person name="Boedeker C."/>
            <person name="Pinto D."/>
            <person name="Vollmers J."/>
            <person name="Rivas-Marin E."/>
            <person name="Kohn T."/>
            <person name="Peeters S.H."/>
            <person name="Heuer A."/>
            <person name="Rast P."/>
            <person name="Oberbeckmann S."/>
            <person name="Bunk B."/>
            <person name="Jeske O."/>
            <person name="Meyerdierks A."/>
            <person name="Storesund J.E."/>
            <person name="Kallscheuer N."/>
            <person name="Luecker S."/>
            <person name="Lage O.M."/>
            <person name="Pohl T."/>
            <person name="Merkel B.J."/>
            <person name="Hornburger P."/>
            <person name="Mueller R.-W."/>
            <person name="Bruemmer F."/>
            <person name="Labrenz M."/>
            <person name="Spormann A.M."/>
            <person name="Op den Camp H."/>
            <person name="Overmann J."/>
            <person name="Amann R."/>
            <person name="Jetten M.S.M."/>
            <person name="Mascher T."/>
            <person name="Medema M.H."/>
            <person name="Devos D.P."/>
            <person name="Kaster A.-K."/>
            <person name="Ovreas L."/>
            <person name="Rohde M."/>
            <person name="Galperin M.Y."/>
            <person name="Jogler C."/>
        </authorList>
    </citation>
    <scope>NUCLEOTIDE SEQUENCE [LARGE SCALE GENOMIC DNA]</scope>
    <source>
        <strain evidence="7 8">ETA_A1</strain>
    </source>
</reference>
<accession>A0A517Y3L6</accession>
<organism evidence="7 8">
    <name type="scientific">Urbifossiella limnaea</name>
    <dbReference type="NCBI Taxonomy" id="2528023"/>
    <lineage>
        <taxon>Bacteria</taxon>
        <taxon>Pseudomonadati</taxon>
        <taxon>Planctomycetota</taxon>
        <taxon>Planctomycetia</taxon>
        <taxon>Gemmatales</taxon>
        <taxon>Gemmataceae</taxon>
        <taxon>Urbifossiella</taxon>
    </lineage>
</organism>
<feature type="transmembrane region" description="Helical" evidence="6">
    <location>
        <begin position="297"/>
        <end position="315"/>
    </location>
</feature>
<evidence type="ECO:0000256" key="3">
    <source>
        <dbReference type="ARBA" id="ARBA00022692"/>
    </source>
</evidence>
<feature type="transmembrane region" description="Helical" evidence="6">
    <location>
        <begin position="734"/>
        <end position="752"/>
    </location>
</feature>
<dbReference type="Proteomes" id="UP000319576">
    <property type="component" value="Chromosome"/>
</dbReference>
<feature type="transmembrane region" description="Helical" evidence="6">
    <location>
        <begin position="647"/>
        <end position="667"/>
    </location>
</feature>
<gene>
    <name evidence="7" type="ORF">ETAA1_63320</name>
</gene>
<keyword evidence="4 6" id="KW-1133">Transmembrane helix</keyword>
<dbReference type="KEGG" id="uli:ETAA1_63320"/>
<dbReference type="OrthoDB" id="9809340at2"/>
<feature type="transmembrane region" description="Helical" evidence="6">
    <location>
        <begin position="213"/>
        <end position="233"/>
    </location>
</feature>
<dbReference type="GO" id="GO:0016020">
    <property type="term" value="C:membrane"/>
    <property type="evidence" value="ECO:0007669"/>
    <property type="project" value="UniProtKB-SubCell"/>
</dbReference>
<dbReference type="InterPro" id="IPR045035">
    <property type="entry name" value="YSL-like"/>
</dbReference>
<protein>
    <submittedName>
        <fullName evidence="7">OPT oligopeptide transporter protein</fullName>
    </submittedName>
</protein>
<feature type="transmembrane region" description="Helical" evidence="6">
    <location>
        <begin position="240"/>
        <end position="259"/>
    </location>
</feature>
<evidence type="ECO:0000256" key="1">
    <source>
        <dbReference type="ARBA" id="ARBA00004141"/>
    </source>
</evidence>
<dbReference type="GO" id="GO:0035673">
    <property type="term" value="F:oligopeptide transmembrane transporter activity"/>
    <property type="evidence" value="ECO:0007669"/>
    <property type="project" value="InterPro"/>
</dbReference>
<dbReference type="Pfam" id="PF03169">
    <property type="entry name" value="OPT"/>
    <property type="match status" value="2"/>
</dbReference>
<feature type="transmembrane region" description="Helical" evidence="6">
    <location>
        <begin position="358"/>
        <end position="377"/>
    </location>
</feature>
<proteinExistence type="predicted"/>
<feature type="transmembrane region" description="Helical" evidence="6">
    <location>
        <begin position="51"/>
        <end position="69"/>
    </location>
</feature>
<keyword evidence="5 6" id="KW-0472">Membrane</keyword>
<feature type="transmembrane region" description="Helical" evidence="6">
    <location>
        <begin position="115"/>
        <end position="134"/>
    </location>
</feature>
<dbReference type="InterPro" id="IPR004814">
    <property type="entry name" value="Oligopep_transpt"/>
</dbReference>
<evidence type="ECO:0000256" key="2">
    <source>
        <dbReference type="ARBA" id="ARBA00022448"/>
    </source>
</evidence>
<feature type="transmembrane region" description="Helical" evidence="6">
    <location>
        <begin position="486"/>
        <end position="506"/>
    </location>
</feature>
<evidence type="ECO:0000313" key="8">
    <source>
        <dbReference type="Proteomes" id="UP000319576"/>
    </source>
</evidence>
<evidence type="ECO:0000256" key="4">
    <source>
        <dbReference type="ARBA" id="ARBA00022989"/>
    </source>
</evidence>
<keyword evidence="3 6" id="KW-0812">Transmembrane</keyword>
<sequence length="757" mass="77759">MSSAPAPHQPFVPPDQSPPELTWAPVAVGSLLGIVFGASSLYLVLKVGLTVSASIPVAVMAITLFRGFSKAFGLRRATILENNVVQTAGSAGESIAFGVGLTMPALLLLGFDIDVVRVMTVGVLGGLLGILMMIPLRRAFVVKQHGTLAYPEGTACADVLIAGEKGGATARMVFLGFGIGFAYQFLMLVGHLWKEVAAKALYTTTAAGKTVGLKAGVLAAELSAPLLGVGYIIGPRIGGIMVGGGVLAYLALVPAIAYFGEGVDKPVAPAVSKVDEKTGVDKGLIKHMSPKDIRDNYILYIGAGAVAAGGIISMLKAMPVIVGSVAAGFRDLKAERAAARGGTAVAVPRTERDLSMTVVLFGSIGMVMALALAPAVGLGFTPAGFLGAIMILVFGFLFVTVSSRLTGEIGSSSNPISGMTVATLLLTCLLLLILGEAGVIPLGKETKLAALTVAAVVCIASSNGGTTSQALKTGYLVGATPRSQQYAILIGSLTSALVVGVTLLWLNQAGTVYTKKDLPTTRIDVAALTVTDTVRSGQYAAEDSTVYKVLNVGESETGAPAPAGRYLVNADGVIAYRVDPAVNGTLEEQDNGNKVNKFDAPKTRLMSLIINGILDQKLPWELVLIGVLIAVTLELAGVPALPFAVGVYLPLSASTPIFIGGLVRWLVDTLRKAPDEGDTSPGVLLSSGYIAGGSIAALVAAFLEFAPNVLKALNLEHLVEGVSVGGTPWAESNLPVLTAFGLLVAVLVAVGARRPRG</sequence>
<dbReference type="NCBIfam" id="TIGR00728">
    <property type="entry name" value="OPT_sfam"/>
    <property type="match status" value="1"/>
</dbReference>
<feature type="transmembrane region" description="Helical" evidence="6">
    <location>
        <begin position="622"/>
        <end position="641"/>
    </location>
</feature>
<dbReference type="PANTHER" id="PTHR31645">
    <property type="entry name" value="OLIGOPEPTIDE TRANSPORTER YGL114W-RELATED"/>
    <property type="match status" value="1"/>
</dbReference>
<feature type="transmembrane region" description="Helical" evidence="6">
    <location>
        <begin position="90"/>
        <end position="109"/>
    </location>
</feature>
<dbReference type="AlphaFoldDB" id="A0A517Y3L6"/>
<name>A0A517Y3L6_9BACT</name>
<dbReference type="NCBIfam" id="TIGR00733">
    <property type="entry name" value="OPT family oligopeptide transporter"/>
    <property type="match status" value="1"/>
</dbReference>
<feature type="transmembrane region" description="Helical" evidence="6">
    <location>
        <begin position="21"/>
        <end position="45"/>
    </location>
</feature>
<dbReference type="PANTHER" id="PTHR31645:SF0">
    <property type="entry name" value="OLIGOPEPTIDE TRANSPORTER YGL114W-RELATED"/>
    <property type="match status" value="1"/>
</dbReference>
<feature type="transmembrane region" description="Helical" evidence="6">
    <location>
        <begin position="173"/>
        <end position="193"/>
    </location>
</feature>
<feature type="transmembrane region" description="Helical" evidence="6">
    <location>
        <begin position="415"/>
        <end position="434"/>
    </location>
</feature>
<comment type="subcellular location">
    <subcellularLocation>
        <location evidence="1">Membrane</location>
        <topology evidence="1">Multi-pass membrane protein</topology>
    </subcellularLocation>
</comment>
<evidence type="ECO:0000256" key="6">
    <source>
        <dbReference type="SAM" id="Phobius"/>
    </source>
</evidence>
<dbReference type="RefSeq" id="WP_145244484.1">
    <property type="nucleotide sequence ID" value="NZ_CP036273.1"/>
</dbReference>
<feature type="transmembrane region" description="Helical" evidence="6">
    <location>
        <begin position="679"/>
        <end position="703"/>
    </location>
</feature>